<keyword evidence="6" id="KW-0479">Metal-binding</keyword>
<evidence type="ECO:0000256" key="4">
    <source>
        <dbReference type="ARBA" id="ARBA00022670"/>
    </source>
</evidence>
<organism evidence="14 15">
    <name type="scientific">Candidatus Anaerotruncus excrementipullorum</name>
    <dbReference type="NCBI Taxonomy" id="2838465"/>
    <lineage>
        <taxon>Bacteria</taxon>
        <taxon>Bacillati</taxon>
        <taxon>Bacillota</taxon>
        <taxon>Clostridia</taxon>
        <taxon>Eubacteriales</taxon>
        <taxon>Oscillospiraceae</taxon>
        <taxon>Anaerotruncus</taxon>
    </lineage>
</organism>
<accession>A0A9D2B814</accession>
<dbReference type="PANTHER" id="PTHR39188:SF3">
    <property type="entry name" value="STAGE IV SPORULATION PROTEIN FB"/>
    <property type="match status" value="1"/>
</dbReference>
<evidence type="ECO:0000256" key="2">
    <source>
        <dbReference type="ARBA" id="ARBA00004141"/>
    </source>
</evidence>
<feature type="transmembrane region" description="Helical" evidence="12">
    <location>
        <begin position="146"/>
        <end position="166"/>
    </location>
</feature>
<comment type="cofactor">
    <cofactor evidence="1">
        <name>Zn(2+)</name>
        <dbReference type="ChEBI" id="CHEBI:29105"/>
    </cofactor>
</comment>
<keyword evidence="10" id="KW-0482">Metalloprotease</keyword>
<keyword evidence="7" id="KW-0378">Hydrolase</keyword>
<evidence type="ECO:0000256" key="1">
    <source>
        <dbReference type="ARBA" id="ARBA00001947"/>
    </source>
</evidence>
<comment type="subcellular location">
    <subcellularLocation>
        <location evidence="2">Membrane</location>
        <topology evidence="2">Multi-pass membrane protein</topology>
    </subcellularLocation>
</comment>
<dbReference type="Proteomes" id="UP000886800">
    <property type="component" value="Unassembled WGS sequence"/>
</dbReference>
<evidence type="ECO:0000256" key="11">
    <source>
        <dbReference type="ARBA" id="ARBA00023136"/>
    </source>
</evidence>
<evidence type="ECO:0000313" key="15">
    <source>
        <dbReference type="Proteomes" id="UP000886800"/>
    </source>
</evidence>
<evidence type="ECO:0000256" key="12">
    <source>
        <dbReference type="SAM" id="Phobius"/>
    </source>
</evidence>
<feature type="transmembrane region" description="Helical" evidence="12">
    <location>
        <begin position="107"/>
        <end position="125"/>
    </location>
</feature>
<dbReference type="GO" id="GO:0008237">
    <property type="term" value="F:metallopeptidase activity"/>
    <property type="evidence" value="ECO:0007669"/>
    <property type="project" value="UniProtKB-KW"/>
</dbReference>
<keyword evidence="4" id="KW-0645">Protease</keyword>
<dbReference type="Pfam" id="PF02163">
    <property type="entry name" value="Peptidase_M50"/>
    <property type="match status" value="1"/>
</dbReference>
<dbReference type="GO" id="GO:0016020">
    <property type="term" value="C:membrane"/>
    <property type="evidence" value="ECO:0007669"/>
    <property type="project" value="UniProtKB-SubCell"/>
</dbReference>
<evidence type="ECO:0000256" key="8">
    <source>
        <dbReference type="ARBA" id="ARBA00022833"/>
    </source>
</evidence>
<dbReference type="EMBL" id="DXES01000119">
    <property type="protein sequence ID" value="HIX65654.1"/>
    <property type="molecule type" value="Genomic_DNA"/>
</dbReference>
<dbReference type="PANTHER" id="PTHR39188">
    <property type="entry name" value="MEMBRANE-ASSOCIATED ZINC METALLOPROTEASE M50B"/>
    <property type="match status" value="1"/>
</dbReference>
<dbReference type="GO" id="GO:0006508">
    <property type="term" value="P:proteolysis"/>
    <property type="evidence" value="ECO:0007669"/>
    <property type="project" value="UniProtKB-KW"/>
</dbReference>
<evidence type="ECO:0000256" key="5">
    <source>
        <dbReference type="ARBA" id="ARBA00022692"/>
    </source>
</evidence>
<keyword evidence="5 12" id="KW-0812">Transmembrane</keyword>
<evidence type="ECO:0000256" key="3">
    <source>
        <dbReference type="ARBA" id="ARBA00007931"/>
    </source>
</evidence>
<dbReference type="InterPro" id="IPR008915">
    <property type="entry name" value="Peptidase_M50"/>
</dbReference>
<reference evidence="14" key="1">
    <citation type="journal article" date="2021" name="PeerJ">
        <title>Extensive microbial diversity within the chicken gut microbiome revealed by metagenomics and culture.</title>
        <authorList>
            <person name="Gilroy R."/>
            <person name="Ravi A."/>
            <person name="Getino M."/>
            <person name="Pursley I."/>
            <person name="Horton D.L."/>
            <person name="Alikhan N.F."/>
            <person name="Baker D."/>
            <person name="Gharbi K."/>
            <person name="Hall N."/>
            <person name="Watson M."/>
            <person name="Adriaenssens E.M."/>
            <person name="Foster-Nyarko E."/>
            <person name="Jarju S."/>
            <person name="Secka A."/>
            <person name="Antonio M."/>
            <person name="Oren A."/>
            <person name="Chaudhuri R.R."/>
            <person name="La Ragione R."/>
            <person name="Hildebrand F."/>
            <person name="Pallen M.J."/>
        </authorList>
    </citation>
    <scope>NUCLEOTIDE SEQUENCE</scope>
    <source>
        <strain evidence="14">CHK188-5543</strain>
    </source>
</reference>
<proteinExistence type="inferred from homology"/>
<evidence type="ECO:0000313" key="14">
    <source>
        <dbReference type="EMBL" id="HIX65654.1"/>
    </source>
</evidence>
<comment type="caution">
    <text evidence="14">The sequence shown here is derived from an EMBL/GenBank/DDBJ whole genome shotgun (WGS) entry which is preliminary data.</text>
</comment>
<comment type="similarity">
    <text evidence="3">Belongs to the peptidase M50B family.</text>
</comment>
<evidence type="ECO:0000256" key="7">
    <source>
        <dbReference type="ARBA" id="ARBA00022801"/>
    </source>
</evidence>
<gene>
    <name evidence="14" type="ORF">H9736_05330</name>
</gene>
<dbReference type="AlphaFoldDB" id="A0A9D2B814"/>
<evidence type="ECO:0000256" key="9">
    <source>
        <dbReference type="ARBA" id="ARBA00022989"/>
    </source>
</evidence>
<evidence type="ECO:0000256" key="10">
    <source>
        <dbReference type="ARBA" id="ARBA00023049"/>
    </source>
</evidence>
<keyword evidence="8" id="KW-0862">Zinc</keyword>
<name>A0A9D2B814_9FIRM</name>
<feature type="domain" description="Peptidase M50" evidence="13">
    <location>
        <begin position="98"/>
        <end position="155"/>
    </location>
</feature>
<keyword evidence="9 12" id="KW-1133">Transmembrane helix</keyword>
<reference evidence="14" key="2">
    <citation type="submission" date="2021-04" db="EMBL/GenBank/DDBJ databases">
        <authorList>
            <person name="Gilroy R."/>
        </authorList>
    </citation>
    <scope>NUCLEOTIDE SEQUENCE</scope>
    <source>
        <strain evidence="14">CHK188-5543</strain>
    </source>
</reference>
<feature type="transmembrane region" description="Helical" evidence="12">
    <location>
        <begin position="81"/>
        <end position="101"/>
    </location>
</feature>
<keyword evidence="11 12" id="KW-0472">Membrane</keyword>
<evidence type="ECO:0000259" key="13">
    <source>
        <dbReference type="Pfam" id="PF02163"/>
    </source>
</evidence>
<feature type="transmembrane region" description="Helical" evidence="12">
    <location>
        <begin position="6"/>
        <end position="26"/>
    </location>
</feature>
<evidence type="ECO:0000256" key="6">
    <source>
        <dbReference type="ARBA" id="ARBA00022723"/>
    </source>
</evidence>
<dbReference type="GO" id="GO:0046872">
    <property type="term" value="F:metal ion binding"/>
    <property type="evidence" value="ECO:0007669"/>
    <property type="project" value="UniProtKB-KW"/>
</dbReference>
<protein>
    <submittedName>
        <fullName evidence="14">Peptidase M50</fullName>
    </submittedName>
</protein>
<sequence length="187" mass="19527">MEFKLGGVRVYLSFGFFAVLAAYLLLDQAGRGGGMLAAVAVHEAGHLAAMGVWGGRVTALGLYPFGVRLEKRGLLPLGRECAVYGGGVAANLLAAALWGILGVQGQFWAANLALAAFNLLPVGRLDGGVLLRLALQRWLPGQARRLELAVGFLLLAPLFAGGFLLLRRGNATLLATACYLAAALLRG</sequence>